<accession>A0A516GVV7</accession>
<dbReference type="EMBL" id="CP041637">
    <property type="protein sequence ID" value="QDO95654.1"/>
    <property type="molecule type" value="Genomic_DNA"/>
</dbReference>
<dbReference type="Gene3D" id="2.60.40.1120">
    <property type="entry name" value="Carboxypeptidase-like, regulatory domain"/>
    <property type="match status" value="1"/>
</dbReference>
<gene>
    <name evidence="2" type="ORF">FNB79_04520</name>
</gene>
<dbReference type="InterPro" id="IPR008969">
    <property type="entry name" value="CarboxyPept-like_regulatory"/>
</dbReference>
<keyword evidence="1" id="KW-0732">Signal</keyword>
<dbReference type="Proteomes" id="UP000319209">
    <property type="component" value="Chromosome"/>
</dbReference>
<evidence type="ECO:0000313" key="3">
    <source>
        <dbReference type="Proteomes" id="UP000319209"/>
    </source>
</evidence>
<dbReference type="SUPFAM" id="SSF56935">
    <property type="entry name" value="Porins"/>
    <property type="match status" value="1"/>
</dbReference>
<proteinExistence type="predicted"/>
<keyword evidence="2" id="KW-0675">Receptor</keyword>
<protein>
    <submittedName>
        <fullName evidence="2">TonB-dependent receptor</fullName>
    </submittedName>
</protein>
<name>A0A516GVV7_9FLAO</name>
<reference evidence="2 3" key="1">
    <citation type="submission" date="2019-07" db="EMBL/GenBank/DDBJ databases">
        <title>Genome sequencing for Formosa sp. PS13.</title>
        <authorList>
            <person name="Park S.-J."/>
        </authorList>
    </citation>
    <scope>NUCLEOTIDE SEQUENCE [LARGE SCALE GENOMIC DNA]</scope>
    <source>
        <strain evidence="2 3">PS13</strain>
    </source>
</reference>
<evidence type="ECO:0000313" key="2">
    <source>
        <dbReference type="EMBL" id="QDO95654.1"/>
    </source>
</evidence>
<dbReference type="OrthoDB" id="603275at2"/>
<sequence length="894" mass="102222">MFSQVKIIVLFVLIGSSTYAQTIELSGQVTDSLNNPLENANVLVMPESDEASVSFGITNKEGTYKIKLQSNQSYQLTISYLGFKPLTVALKISEETKVVRNFSLSENIDVLNEVNIAYTPPITVKKDTIIYLTDKFVTGDERKLREVLKKLPGIEVDRDGNVTANGKKVTKVMVENKAFFNGGSKLAVNNIPADAVDKVEILENYSEVAMLKGLEDSDKTAMNITLKEDKKKFVFGDIEAGGGIEDRYLMHAGLFYYSPETTLNLIGDLNNTGYKSFTFKDYMEFEGGVSKLLDDSNSISNLRNSDLSAFINNQDFKASTNQFGAINFRQSIGEATDLNGYVIASNNKTETEIESVNAYLDNENPFTETRLSQNQSNNRFLIGKITLDYEPSFEEDLAYTSFIKLSDNESDGLILTENPTQDNRVQTLNALEGLQLKQQLSYSRKLSKTHTGTLEASYIFQNEKPFTNWITDREILQDVLPLETDNLYNIQQTIRANTHSFNAIAKDYWELNNFNHLYSSLGVNLAFSDFYSQDLQQQTDGTINPFSDAGFNNDFGYNLIDTYLGLEYKFRIDRVTFKPAAYYHFYFWETGQISERATQHKGVLLPKLDIDYEINNGQSLRFKYAKNTEFPTIQNLANRYMLSSFNSVFKGNETLQNALNHRISLSYYSFSLFKKMHFNARVSYTKKESLIKNVTLLDGIDQYNSVVLFMQPENELLFFSGVSKQIHKIRYSLEAQFSYSEFYQILNAETNLNQSKDISGAVGIETVFKNYPNLLLKYKKQANIYNGLGDETRFANDNILVELSYDFLNDFIFKTDYDYDFYRNNSADIKNRFDNLNATLFYQKEDQPWGFELSVSNAFDTKFKQSNSFSSFLISDTKTYVLPRIIMFKVIYKL</sequence>
<keyword evidence="3" id="KW-1185">Reference proteome</keyword>
<feature type="signal peptide" evidence="1">
    <location>
        <begin position="1"/>
        <end position="22"/>
    </location>
</feature>
<dbReference type="Pfam" id="PF13715">
    <property type="entry name" value="CarbopepD_reg_2"/>
    <property type="match status" value="1"/>
</dbReference>
<evidence type="ECO:0000256" key="1">
    <source>
        <dbReference type="SAM" id="SignalP"/>
    </source>
</evidence>
<feature type="chain" id="PRO_5022165116" evidence="1">
    <location>
        <begin position="23"/>
        <end position="894"/>
    </location>
</feature>
<organism evidence="2 3">
    <name type="scientific">Formosa sediminum</name>
    <dbReference type="NCBI Taxonomy" id="2594004"/>
    <lineage>
        <taxon>Bacteria</taxon>
        <taxon>Pseudomonadati</taxon>
        <taxon>Bacteroidota</taxon>
        <taxon>Flavobacteriia</taxon>
        <taxon>Flavobacteriales</taxon>
        <taxon>Flavobacteriaceae</taxon>
        <taxon>Formosa</taxon>
    </lineage>
</organism>
<dbReference type="KEGG" id="fop:FNB79_04520"/>
<dbReference type="AlphaFoldDB" id="A0A516GVV7"/>
<dbReference type="SUPFAM" id="SSF49464">
    <property type="entry name" value="Carboxypeptidase regulatory domain-like"/>
    <property type="match status" value="1"/>
</dbReference>